<organism evidence="1">
    <name type="scientific">Anguilla anguilla</name>
    <name type="common">European freshwater eel</name>
    <name type="synonym">Muraena anguilla</name>
    <dbReference type="NCBI Taxonomy" id="7936"/>
    <lineage>
        <taxon>Eukaryota</taxon>
        <taxon>Metazoa</taxon>
        <taxon>Chordata</taxon>
        <taxon>Craniata</taxon>
        <taxon>Vertebrata</taxon>
        <taxon>Euteleostomi</taxon>
        <taxon>Actinopterygii</taxon>
        <taxon>Neopterygii</taxon>
        <taxon>Teleostei</taxon>
        <taxon>Anguilliformes</taxon>
        <taxon>Anguillidae</taxon>
        <taxon>Anguilla</taxon>
    </lineage>
</organism>
<proteinExistence type="predicted"/>
<dbReference type="EMBL" id="GBXM01090861">
    <property type="protein sequence ID" value="JAH17716.1"/>
    <property type="molecule type" value="Transcribed_RNA"/>
</dbReference>
<protein>
    <submittedName>
        <fullName evidence="1">Uncharacterized protein</fullName>
    </submittedName>
</protein>
<dbReference type="AlphaFoldDB" id="A0A0E9QLE8"/>
<accession>A0A0E9QLE8</accession>
<sequence length="97" mass="10719">MEKSFLKGSARYALLLPCKTLTNVKTAFIPLKATVRLSASIPTNHCLPACSLYRDLNCLPRCMEAAFPQKGLRQAELGQKQIQERVSLQISLNGSLL</sequence>
<reference evidence="1" key="1">
    <citation type="submission" date="2014-11" db="EMBL/GenBank/DDBJ databases">
        <authorList>
            <person name="Amaro Gonzalez C."/>
        </authorList>
    </citation>
    <scope>NUCLEOTIDE SEQUENCE</scope>
</reference>
<reference evidence="1" key="2">
    <citation type="journal article" date="2015" name="Fish Shellfish Immunol.">
        <title>Early steps in the European eel (Anguilla anguilla)-Vibrio vulnificus interaction in the gills: Role of the RtxA13 toxin.</title>
        <authorList>
            <person name="Callol A."/>
            <person name="Pajuelo D."/>
            <person name="Ebbesson L."/>
            <person name="Teles M."/>
            <person name="MacKenzie S."/>
            <person name="Amaro C."/>
        </authorList>
    </citation>
    <scope>NUCLEOTIDE SEQUENCE</scope>
</reference>
<name>A0A0E9QLE8_ANGAN</name>
<evidence type="ECO:0000313" key="1">
    <source>
        <dbReference type="EMBL" id="JAH17716.1"/>
    </source>
</evidence>